<sequence length="64" mass="7605">MAYLAFFRRDYWKVAGEVKRISVSAYAKKYKYSEATVRKYCDRGKIYALKFRGRWLIADKPVGD</sequence>
<evidence type="ECO:0000313" key="1">
    <source>
        <dbReference type="EMBL" id="MBD2189769.1"/>
    </source>
</evidence>
<keyword evidence="2" id="KW-1185">Reference proteome</keyword>
<evidence type="ECO:0000313" key="2">
    <source>
        <dbReference type="Proteomes" id="UP000642094"/>
    </source>
</evidence>
<protein>
    <recommendedName>
        <fullName evidence="3">DNA-binding protein</fullName>
    </recommendedName>
</protein>
<dbReference type="Proteomes" id="UP000642094">
    <property type="component" value="Unassembled WGS sequence"/>
</dbReference>
<evidence type="ECO:0008006" key="3">
    <source>
        <dbReference type="Google" id="ProtNLM"/>
    </source>
</evidence>
<gene>
    <name evidence="1" type="ORF">H6F41_16680</name>
</gene>
<dbReference type="EMBL" id="JACJQB010000051">
    <property type="protein sequence ID" value="MBD2189769.1"/>
    <property type="molecule type" value="Genomic_DNA"/>
</dbReference>
<accession>A0ABR8A0Y0</accession>
<comment type="caution">
    <text evidence="1">The sequence shown here is derived from an EMBL/GenBank/DDBJ whole genome shotgun (WGS) entry which is preliminary data.</text>
</comment>
<proteinExistence type="predicted"/>
<reference evidence="1 2" key="1">
    <citation type="journal article" date="2020" name="ISME J.">
        <title>Comparative genomics reveals insights into cyanobacterial evolution and habitat adaptation.</title>
        <authorList>
            <person name="Chen M.Y."/>
            <person name="Teng W.K."/>
            <person name="Zhao L."/>
            <person name="Hu C.X."/>
            <person name="Zhou Y.K."/>
            <person name="Han B.P."/>
            <person name="Song L.R."/>
            <person name="Shu W.S."/>
        </authorList>
    </citation>
    <scope>NUCLEOTIDE SEQUENCE [LARGE SCALE GENOMIC DNA]</scope>
    <source>
        <strain evidence="1 2">FACHB-723</strain>
    </source>
</reference>
<organism evidence="1 2">
    <name type="scientific">Pseudanabaena mucicola FACHB-723</name>
    <dbReference type="NCBI Taxonomy" id="2692860"/>
    <lineage>
        <taxon>Bacteria</taxon>
        <taxon>Bacillati</taxon>
        <taxon>Cyanobacteriota</taxon>
        <taxon>Cyanophyceae</taxon>
        <taxon>Pseudanabaenales</taxon>
        <taxon>Pseudanabaenaceae</taxon>
        <taxon>Pseudanabaena</taxon>
    </lineage>
</organism>
<name>A0ABR8A0Y0_9CYAN</name>